<dbReference type="AlphaFoldDB" id="A0A4U1I5V7"/>
<dbReference type="Gene3D" id="3.50.30.50">
    <property type="entry name" value="Putative cyclase"/>
    <property type="match status" value="1"/>
</dbReference>
<evidence type="ECO:0000313" key="2">
    <source>
        <dbReference type="Proteomes" id="UP000305539"/>
    </source>
</evidence>
<proteinExistence type="predicted"/>
<sequence length="181" mass="19583">MDARTESDLDELVGLVVGSRDLLLAGSTGLQRALARTLPAPVVSAERAGKPVTVQCRAARSSRSVARWSSRWPDTVRMQNRDANGVAHFPGWTLGALRLIFEERGAMACGHETLDTDGGIAVSRGDGSLERYVLDQDRWQIEMLANLDALPEAGALIVATWPKPKRGSGFPARVFAIVPHQ</sequence>
<evidence type="ECO:0008006" key="3">
    <source>
        <dbReference type="Google" id="ProtNLM"/>
    </source>
</evidence>
<dbReference type="OrthoDB" id="9796085at2"/>
<dbReference type="RefSeq" id="WP_136895193.1">
    <property type="nucleotide sequence ID" value="NZ_SWJE01000006.1"/>
</dbReference>
<dbReference type="InterPro" id="IPR037175">
    <property type="entry name" value="KFase_sf"/>
</dbReference>
<accession>A0A4U1I5V7</accession>
<dbReference type="SUPFAM" id="SSF102198">
    <property type="entry name" value="Putative cyclase"/>
    <property type="match status" value="1"/>
</dbReference>
<reference evidence="1 2" key="1">
    <citation type="submission" date="2019-04" db="EMBL/GenBank/DDBJ databases">
        <title>Trinickia sp. 7GSK02, isolated from subtropical forest soil.</title>
        <authorList>
            <person name="Gao Z.-H."/>
            <person name="Qiu L.-H."/>
        </authorList>
    </citation>
    <scope>NUCLEOTIDE SEQUENCE [LARGE SCALE GENOMIC DNA]</scope>
    <source>
        <strain evidence="1 2">7GSK02</strain>
    </source>
</reference>
<protein>
    <recommendedName>
        <fullName evidence="3">Cyclase family protein</fullName>
    </recommendedName>
</protein>
<comment type="caution">
    <text evidence="1">The sequence shown here is derived from an EMBL/GenBank/DDBJ whole genome shotgun (WGS) entry which is preliminary data.</text>
</comment>
<organism evidence="1 2">
    <name type="scientific">Trinickia terrae</name>
    <dbReference type="NCBI Taxonomy" id="2571161"/>
    <lineage>
        <taxon>Bacteria</taxon>
        <taxon>Pseudomonadati</taxon>
        <taxon>Pseudomonadota</taxon>
        <taxon>Betaproteobacteria</taxon>
        <taxon>Burkholderiales</taxon>
        <taxon>Burkholderiaceae</taxon>
        <taxon>Trinickia</taxon>
    </lineage>
</organism>
<dbReference type="EMBL" id="SWJE01000006">
    <property type="protein sequence ID" value="TKC88743.1"/>
    <property type="molecule type" value="Genomic_DNA"/>
</dbReference>
<keyword evidence="2" id="KW-1185">Reference proteome</keyword>
<dbReference type="GO" id="GO:0004061">
    <property type="term" value="F:arylformamidase activity"/>
    <property type="evidence" value="ECO:0007669"/>
    <property type="project" value="InterPro"/>
</dbReference>
<dbReference type="GO" id="GO:0019441">
    <property type="term" value="P:L-tryptophan catabolic process to kynurenine"/>
    <property type="evidence" value="ECO:0007669"/>
    <property type="project" value="InterPro"/>
</dbReference>
<gene>
    <name evidence="1" type="ORF">FAZ69_13405</name>
</gene>
<evidence type="ECO:0000313" key="1">
    <source>
        <dbReference type="EMBL" id="TKC88743.1"/>
    </source>
</evidence>
<dbReference type="Proteomes" id="UP000305539">
    <property type="component" value="Unassembled WGS sequence"/>
</dbReference>
<name>A0A4U1I5V7_9BURK</name>